<dbReference type="Proteomes" id="UP000189229">
    <property type="component" value="Unassembled WGS sequence"/>
</dbReference>
<evidence type="ECO:0000256" key="5">
    <source>
        <dbReference type="ARBA" id="ARBA00023136"/>
    </source>
</evidence>
<keyword evidence="3 6" id="KW-0812">Transmembrane</keyword>
<evidence type="ECO:0000256" key="6">
    <source>
        <dbReference type="RuleBase" id="RU365102"/>
    </source>
</evidence>
<comment type="subcellular location">
    <subcellularLocation>
        <location evidence="1 6">Membrane</location>
        <topology evidence="1 6">Multi-pass membrane protein</topology>
    </subcellularLocation>
</comment>
<keyword evidence="5 6" id="KW-0472">Membrane</keyword>
<dbReference type="InterPro" id="IPR001727">
    <property type="entry name" value="GDT1-like"/>
</dbReference>
<dbReference type="Pfam" id="PF01169">
    <property type="entry name" value="GDT1"/>
    <property type="match status" value="1"/>
</dbReference>
<evidence type="ECO:0000256" key="2">
    <source>
        <dbReference type="ARBA" id="ARBA00009190"/>
    </source>
</evidence>
<keyword evidence="4 6" id="KW-1133">Transmembrane helix</keyword>
<name>A0A1V3X9F1_MYCKA</name>
<reference evidence="7 8" key="1">
    <citation type="submission" date="2017-02" db="EMBL/GenBank/DDBJ databases">
        <title>Complete genome sequences of Mycobacterium kansasii strains isolated from rhesus macaques.</title>
        <authorList>
            <person name="Panda A."/>
            <person name="Nagaraj S."/>
            <person name="Zhao X."/>
            <person name="Tettelin H."/>
            <person name="Detolla L.J."/>
        </authorList>
    </citation>
    <scope>NUCLEOTIDE SEQUENCE [LARGE SCALE GENOMIC DNA]</scope>
    <source>
        <strain evidence="7 8">11-3813</strain>
    </source>
</reference>
<dbReference type="GO" id="GO:0016020">
    <property type="term" value="C:membrane"/>
    <property type="evidence" value="ECO:0007669"/>
    <property type="project" value="UniProtKB-SubCell"/>
</dbReference>
<comment type="similarity">
    <text evidence="2 6">Belongs to the GDT1 family.</text>
</comment>
<proteinExistence type="inferred from homology"/>
<evidence type="ECO:0000256" key="1">
    <source>
        <dbReference type="ARBA" id="ARBA00004141"/>
    </source>
</evidence>
<evidence type="ECO:0000313" key="7">
    <source>
        <dbReference type="EMBL" id="OOK75386.1"/>
    </source>
</evidence>
<feature type="transmembrane region" description="Helical" evidence="6">
    <location>
        <begin position="22"/>
        <end position="39"/>
    </location>
</feature>
<evidence type="ECO:0000256" key="4">
    <source>
        <dbReference type="ARBA" id="ARBA00022989"/>
    </source>
</evidence>
<dbReference type="GO" id="GO:0046873">
    <property type="term" value="F:metal ion transmembrane transporter activity"/>
    <property type="evidence" value="ECO:0007669"/>
    <property type="project" value="InterPro"/>
</dbReference>
<dbReference type="EMBL" id="MVBM01000003">
    <property type="protein sequence ID" value="OOK75386.1"/>
    <property type="molecule type" value="Genomic_DNA"/>
</dbReference>
<gene>
    <name evidence="7" type="ORF">BZL30_3869</name>
</gene>
<comment type="caution">
    <text evidence="7">The sequence shown here is derived from an EMBL/GenBank/DDBJ whole genome shotgun (WGS) entry which is preliminary data.</text>
</comment>
<sequence>MVFVAELGDRSQLVTMTYALRFRWWVVIAGVAIASFTVHGSRWRSATSWAPRSRRGR</sequence>
<evidence type="ECO:0000313" key="8">
    <source>
        <dbReference type="Proteomes" id="UP000189229"/>
    </source>
</evidence>
<accession>A0A1V3X9F1</accession>
<organism evidence="7 8">
    <name type="scientific">Mycobacterium kansasii</name>
    <dbReference type="NCBI Taxonomy" id="1768"/>
    <lineage>
        <taxon>Bacteria</taxon>
        <taxon>Bacillati</taxon>
        <taxon>Actinomycetota</taxon>
        <taxon>Actinomycetes</taxon>
        <taxon>Mycobacteriales</taxon>
        <taxon>Mycobacteriaceae</taxon>
        <taxon>Mycobacterium</taxon>
    </lineage>
</organism>
<evidence type="ECO:0000256" key="3">
    <source>
        <dbReference type="ARBA" id="ARBA00022692"/>
    </source>
</evidence>
<protein>
    <recommendedName>
        <fullName evidence="6">GDT1 family protein</fullName>
    </recommendedName>
</protein>
<comment type="caution">
    <text evidence="6">Lacks conserved residue(s) required for the propagation of feature annotation.</text>
</comment>
<dbReference type="AlphaFoldDB" id="A0A1V3X9F1"/>